<organism evidence="1 2">
    <name type="scientific">Flavobacterium limnosediminis JC2902</name>
    <dbReference type="NCBI Taxonomy" id="1341181"/>
    <lineage>
        <taxon>Bacteria</taxon>
        <taxon>Pseudomonadati</taxon>
        <taxon>Bacteroidota</taxon>
        <taxon>Flavobacteriia</taxon>
        <taxon>Flavobacteriales</taxon>
        <taxon>Flavobacteriaceae</taxon>
        <taxon>Flavobacterium</taxon>
    </lineage>
</organism>
<comment type="caution">
    <text evidence="1">The sequence shown here is derived from an EMBL/GenBank/DDBJ whole genome shotgun (WGS) entry which is preliminary data.</text>
</comment>
<accession>V6SYR7</accession>
<name>V6SYR7_9FLAO</name>
<dbReference type="Proteomes" id="UP000018004">
    <property type="component" value="Unassembled WGS sequence"/>
</dbReference>
<keyword evidence="2" id="KW-1185">Reference proteome</keyword>
<protein>
    <submittedName>
        <fullName evidence="1">Uncharacterized protein</fullName>
    </submittedName>
</protein>
<gene>
    <name evidence="1" type="ORF">FLJC2902T_00250</name>
</gene>
<dbReference type="AlphaFoldDB" id="V6SYR7"/>
<dbReference type="PATRIC" id="fig|1341181.4.peg.23"/>
<reference evidence="1 2" key="1">
    <citation type="submission" date="2013-08" db="EMBL/GenBank/DDBJ databases">
        <title>Flavobacterium limnosediminis JC2902 genome sequencing.</title>
        <authorList>
            <person name="Lee K."/>
            <person name="Yi H."/>
            <person name="Park S."/>
            <person name="Chun J."/>
        </authorList>
    </citation>
    <scope>NUCLEOTIDE SEQUENCE [LARGE SCALE GENOMIC DNA]</scope>
    <source>
        <strain evidence="1 2">JC2902</strain>
    </source>
</reference>
<dbReference type="STRING" id="1341181.FLJC2902T_00250"/>
<proteinExistence type="predicted"/>
<dbReference type="EMBL" id="AVGG01000001">
    <property type="protein sequence ID" value="ESU29560.1"/>
    <property type="molecule type" value="Genomic_DNA"/>
</dbReference>
<evidence type="ECO:0000313" key="2">
    <source>
        <dbReference type="Proteomes" id="UP000018004"/>
    </source>
</evidence>
<sequence length="44" mass="4995">MPLKASSCFGFLCLWADRTDSEITLLNNHRSAFANGFLSWEKES</sequence>
<evidence type="ECO:0000313" key="1">
    <source>
        <dbReference type="EMBL" id="ESU29560.1"/>
    </source>
</evidence>